<comment type="similarity">
    <text evidence="1">Belongs to the short-chain dehydrogenases/reductases (SDR) family.</text>
</comment>
<keyword evidence="2" id="KW-0560">Oxidoreductase</keyword>
<sequence length="277" mass="28473">MLQIPSWCYELRAHRFGVSAGRTDSAIHPRKALTMTTALITGSSSGIGLDIARAFLASGANVVLNGRDADRLAKAAACLGHPERTAWAAGSIADRGTGEALVRTALERFGRIDVLVNNAGTFASKPFTEVTEAELDGFLTGNLKGTYLTTQAVVRALRTQGEGGSIINIGTVLVDHGLAGFPASAPVVSKAGVHGLTTSLAAELAADGIRVNLVAPGIIRTPLHEGSDVDSFGGLALLDRVGEASEIAEAVLYLAGAGFVTGHALRVDGGHVTGRTL</sequence>
<evidence type="ECO:0000313" key="4">
    <source>
        <dbReference type="EMBL" id="MCC0093447.1"/>
    </source>
</evidence>
<proteinExistence type="inferred from homology"/>
<dbReference type="PRINTS" id="PR00081">
    <property type="entry name" value="GDHRDH"/>
</dbReference>
<dbReference type="PRINTS" id="PR00080">
    <property type="entry name" value="SDRFAMILY"/>
</dbReference>
<dbReference type="Proteomes" id="UP001520654">
    <property type="component" value="Unassembled WGS sequence"/>
</dbReference>
<name>A0ABS8DX75_9ACTN</name>
<dbReference type="Gene3D" id="3.40.50.720">
    <property type="entry name" value="NAD(P)-binding Rossmann-like Domain"/>
    <property type="match status" value="1"/>
</dbReference>
<comment type="caution">
    <text evidence="4">The sequence shown here is derived from an EMBL/GenBank/DDBJ whole genome shotgun (WGS) entry which is preliminary data.</text>
</comment>
<accession>A0ABS8DX75</accession>
<dbReference type="PANTHER" id="PTHR43639">
    <property type="entry name" value="OXIDOREDUCTASE, SHORT-CHAIN DEHYDROGENASE/REDUCTASE FAMILY (AFU_ORTHOLOGUE AFUA_5G02870)"/>
    <property type="match status" value="1"/>
</dbReference>
<dbReference type="InterPro" id="IPR057326">
    <property type="entry name" value="KR_dom"/>
</dbReference>
<gene>
    <name evidence="4" type="ORF">K7B10_01270</name>
</gene>
<dbReference type="Pfam" id="PF13561">
    <property type="entry name" value="adh_short_C2"/>
    <property type="match status" value="1"/>
</dbReference>
<evidence type="ECO:0000313" key="5">
    <source>
        <dbReference type="Proteomes" id="UP001520654"/>
    </source>
</evidence>
<dbReference type="EMBL" id="JAINUL010000001">
    <property type="protein sequence ID" value="MCC0093447.1"/>
    <property type="molecule type" value="Genomic_DNA"/>
</dbReference>
<keyword evidence="5" id="KW-1185">Reference proteome</keyword>
<protein>
    <submittedName>
        <fullName evidence="4">SDR family oxidoreductase</fullName>
    </submittedName>
</protein>
<organism evidence="4 5">
    <name type="scientific">Streptomyces flavotricini</name>
    <dbReference type="NCBI Taxonomy" id="66888"/>
    <lineage>
        <taxon>Bacteria</taxon>
        <taxon>Bacillati</taxon>
        <taxon>Actinomycetota</taxon>
        <taxon>Actinomycetes</taxon>
        <taxon>Kitasatosporales</taxon>
        <taxon>Streptomycetaceae</taxon>
        <taxon>Streptomyces</taxon>
    </lineage>
</organism>
<feature type="domain" description="Ketoreductase" evidence="3">
    <location>
        <begin position="36"/>
        <end position="175"/>
    </location>
</feature>
<evidence type="ECO:0000256" key="1">
    <source>
        <dbReference type="ARBA" id="ARBA00006484"/>
    </source>
</evidence>
<dbReference type="InterPro" id="IPR002347">
    <property type="entry name" value="SDR_fam"/>
</dbReference>
<evidence type="ECO:0000259" key="3">
    <source>
        <dbReference type="SMART" id="SM00822"/>
    </source>
</evidence>
<dbReference type="CDD" id="cd05233">
    <property type="entry name" value="SDR_c"/>
    <property type="match status" value="1"/>
</dbReference>
<dbReference type="SUPFAM" id="SSF51735">
    <property type="entry name" value="NAD(P)-binding Rossmann-fold domains"/>
    <property type="match status" value="1"/>
</dbReference>
<dbReference type="SMART" id="SM00822">
    <property type="entry name" value="PKS_KR"/>
    <property type="match status" value="1"/>
</dbReference>
<dbReference type="InterPro" id="IPR036291">
    <property type="entry name" value="NAD(P)-bd_dom_sf"/>
</dbReference>
<dbReference type="PANTHER" id="PTHR43639:SF1">
    <property type="entry name" value="SHORT-CHAIN DEHYDROGENASE_REDUCTASE FAMILY PROTEIN"/>
    <property type="match status" value="1"/>
</dbReference>
<reference evidence="4 5" key="1">
    <citation type="submission" date="2021-08" db="EMBL/GenBank/DDBJ databases">
        <title>Genomic Architecture of Streptomyces flavotricini NGL1 and Streptomyces erythrochromogenes HMS4 With Differential Plant Beneficial attributes and laccase production capabilities.</title>
        <authorList>
            <person name="Salwan R."/>
            <person name="Kaur R."/>
            <person name="Sharma V."/>
        </authorList>
    </citation>
    <scope>NUCLEOTIDE SEQUENCE [LARGE SCALE GENOMIC DNA]</scope>
    <source>
        <strain evidence="4 5">NGL1</strain>
    </source>
</reference>
<evidence type="ECO:0000256" key="2">
    <source>
        <dbReference type="ARBA" id="ARBA00023002"/>
    </source>
</evidence>